<evidence type="ECO:0000259" key="3">
    <source>
        <dbReference type="Pfam" id="PF01494"/>
    </source>
</evidence>
<dbReference type="STRING" id="491952.Mar181_3321"/>
<protein>
    <submittedName>
        <fullName evidence="4">FAD dependent oxidoreductase</fullName>
    </submittedName>
</protein>
<name>F6CTX1_MARPP</name>
<dbReference type="eggNOG" id="COG0654">
    <property type="taxonomic scope" value="Bacteria"/>
</dbReference>
<dbReference type="InterPro" id="IPR036188">
    <property type="entry name" value="FAD/NAD-bd_sf"/>
</dbReference>
<feature type="domain" description="FAD-binding" evidence="3">
    <location>
        <begin position="5"/>
        <end position="306"/>
    </location>
</feature>
<dbReference type="EMBL" id="CP002771">
    <property type="protein sequence ID" value="AEF56340.1"/>
    <property type="molecule type" value="Genomic_DNA"/>
</dbReference>
<dbReference type="KEGG" id="mpc:Mar181_3321"/>
<evidence type="ECO:0000256" key="1">
    <source>
        <dbReference type="ARBA" id="ARBA00023002"/>
    </source>
</evidence>
<dbReference type="RefSeq" id="WP_013797810.1">
    <property type="nucleotide sequence ID" value="NC_015559.1"/>
</dbReference>
<accession>F6CTX1</accession>
<gene>
    <name evidence="4" type="ordered locus">Mar181_3321</name>
</gene>
<dbReference type="Proteomes" id="UP000009230">
    <property type="component" value="Chromosome"/>
</dbReference>
<dbReference type="Gene3D" id="3.50.50.60">
    <property type="entry name" value="FAD/NAD(P)-binding domain"/>
    <property type="match status" value="1"/>
</dbReference>
<dbReference type="PANTHER" id="PTHR13789">
    <property type="entry name" value="MONOOXYGENASE"/>
    <property type="match status" value="1"/>
</dbReference>
<dbReference type="Pfam" id="PF01494">
    <property type="entry name" value="FAD_binding_3"/>
    <property type="match status" value="1"/>
</dbReference>
<dbReference type="GO" id="GO:0004497">
    <property type="term" value="F:monooxygenase activity"/>
    <property type="evidence" value="ECO:0007669"/>
    <property type="project" value="UniProtKB-KW"/>
</dbReference>
<reference evidence="4 5" key="1">
    <citation type="journal article" date="2012" name="Stand. Genomic Sci.">
        <title>Complete genome sequence of Marinomonas posidonica type strain (IVIA-Po-181(T)).</title>
        <authorList>
            <person name="Lucas-Elio P."/>
            <person name="Goodwin L."/>
            <person name="Woyke T."/>
            <person name="Pitluck S."/>
            <person name="Nolan M."/>
            <person name="Kyrpides N.C."/>
            <person name="Detter J.C."/>
            <person name="Copeland A."/>
            <person name="Lu M."/>
            <person name="Bruce D."/>
            <person name="Detter C."/>
            <person name="Tapia R."/>
            <person name="Han S."/>
            <person name="Land M.L."/>
            <person name="Ivanova N."/>
            <person name="Mikhailova N."/>
            <person name="Johnston A.W."/>
            <person name="Sanchez-Amat A."/>
        </authorList>
    </citation>
    <scope>NUCLEOTIDE SEQUENCE [LARGE SCALE GENOMIC DNA]</scope>
    <source>
        <strain evidence="5">CECT 7376 / NCIMB 14433 / IVIA-Po-181</strain>
    </source>
</reference>
<dbReference type="InterPro" id="IPR002938">
    <property type="entry name" value="FAD-bd"/>
</dbReference>
<evidence type="ECO:0000313" key="4">
    <source>
        <dbReference type="EMBL" id="AEF56340.1"/>
    </source>
</evidence>
<sequence length="372" mass="41857">MKRLNIAVVGAGVAGLSIAILAKQRGFDVTVFEREAQISTIGAGVTLWPNACFVIKKMKVLESLAALGGQPKHLYQFDNSGDLKSRLDIGEVNDLSGFPTITILRRDLMKSLYVKLNELGGEVHFEKNISSKEVRTLQGEYDLVIGAEGRMSSVVRDTLFLGNALPRYQRFINIIGISPLKDAFFQDAIVDFRGNKERFGIVSVEEGRCYWAAAWCCEIDRERSKQSWYDEMKERFSAWCPVIPELIDKVDQDSLNRIFVHDMDPLPYWHKDNVLIIGDAAHAPLPTSGQGACQALEDAWHLVDILDQTDDLVNLEPILKRFYQTRFDKVTYAQNAGRAVANQIFFTEENKVSPAILPSKKQLSAIWMKGLL</sequence>
<evidence type="ECO:0000256" key="2">
    <source>
        <dbReference type="ARBA" id="ARBA00023033"/>
    </source>
</evidence>
<evidence type="ECO:0000313" key="5">
    <source>
        <dbReference type="Proteomes" id="UP000009230"/>
    </source>
</evidence>
<dbReference type="OrthoDB" id="9782160at2"/>
<dbReference type="InterPro" id="IPR050493">
    <property type="entry name" value="FAD-dep_Monooxygenase_BioMet"/>
</dbReference>
<dbReference type="GO" id="GO:0071949">
    <property type="term" value="F:FAD binding"/>
    <property type="evidence" value="ECO:0007669"/>
    <property type="project" value="InterPro"/>
</dbReference>
<organism evidence="4 5">
    <name type="scientific">Marinomonas posidonica (strain CECT 7376 / NCIMB 14433 / IVIA-Po-181)</name>
    <dbReference type="NCBI Taxonomy" id="491952"/>
    <lineage>
        <taxon>Bacteria</taxon>
        <taxon>Pseudomonadati</taxon>
        <taxon>Pseudomonadota</taxon>
        <taxon>Gammaproteobacteria</taxon>
        <taxon>Oceanospirillales</taxon>
        <taxon>Oceanospirillaceae</taxon>
        <taxon>Marinomonas</taxon>
    </lineage>
</organism>
<keyword evidence="1" id="KW-0560">Oxidoreductase</keyword>
<dbReference type="HOGENOM" id="CLU_009665_19_0_6"/>
<proteinExistence type="predicted"/>
<dbReference type="PRINTS" id="PR00420">
    <property type="entry name" value="RNGMNOXGNASE"/>
</dbReference>
<dbReference type="AlphaFoldDB" id="F6CTX1"/>
<keyword evidence="2" id="KW-0503">Monooxygenase</keyword>
<dbReference type="PANTHER" id="PTHR13789:SF309">
    <property type="entry name" value="PUTATIVE (AFU_ORTHOLOGUE AFUA_6G14510)-RELATED"/>
    <property type="match status" value="1"/>
</dbReference>
<dbReference type="SUPFAM" id="SSF51905">
    <property type="entry name" value="FAD/NAD(P)-binding domain"/>
    <property type="match status" value="1"/>
</dbReference>
<keyword evidence="5" id="KW-1185">Reference proteome</keyword>